<evidence type="ECO:0000313" key="4">
    <source>
        <dbReference type="Proteomes" id="UP000254476"/>
    </source>
</evidence>
<evidence type="ECO:0000313" key="3">
    <source>
        <dbReference type="Proteomes" id="UP000054691"/>
    </source>
</evidence>
<dbReference type="EMBL" id="LNYE01000020">
    <property type="protein sequence ID" value="KTD11893.1"/>
    <property type="molecule type" value="Genomic_DNA"/>
</dbReference>
<dbReference type="EMBL" id="UGOB01000001">
    <property type="protein sequence ID" value="STX46515.1"/>
    <property type="molecule type" value="Genomic_DNA"/>
</dbReference>
<organism evidence="2 4">
    <name type="scientific">Legionella gratiana</name>
    <dbReference type="NCBI Taxonomy" id="45066"/>
    <lineage>
        <taxon>Bacteria</taxon>
        <taxon>Pseudomonadati</taxon>
        <taxon>Pseudomonadota</taxon>
        <taxon>Gammaproteobacteria</taxon>
        <taxon>Legionellales</taxon>
        <taxon>Legionellaceae</taxon>
        <taxon>Legionella</taxon>
    </lineage>
</organism>
<proteinExistence type="predicted"/>
<reference evidence="2 4" key="2">
    <citation type="submission" date="2018-06" db="EMBL/GenBank/DDBJ databases">
        <authorList>
            <consortium name="Pathogen Informatics"/>
            <person name="Doyle S."/>
        </authorList>
    </citation>
    <scope>NUCLEOTIDE SEQUENCE [LARGE SCALE GENOMIC DNA]</scope>
    <source>
        <strain evidence="2 4">NCTC12388</strain>
    </source>
</reference>
<protein>
    <submittedName>
        <fullName evidence="2">Uncharacterized protein</fullName>
    </submittedName>
</protein>
<dbReference type="Proteomes" id="UP000054691">
    <property type="component" value="Unassembled WGS sequence"/>
</dbReference>
<evidence type="ECO:0000313" key="2">
    <source>
        <dbReference type="EMBL" id="STX46515.1"/>
    </source>
</evidence>
<keyword evidence="3" id="KW-1185">Reference proteome</keyword>
<sequence length="85" mass="9601">MSAVKNVNGSALEGANKKIQIEKIKEKLNTFLNNKITHLKHDISNNRTQNQELLKSDSECTLEEKIQKILKNIAQAENNLAKSNK</sequence>
<dbReference type="STRING" id="45066.Lgra_1351"/>
<accession>A0A378JFW3</accession>
<dbReference type="AlphaFoldDB" id="A0A378JFW3"/>
<name>A0A378JFW3_9GAMM</name>
<dbReference type="RefSeq" id="WP_058498496.1">
    <property type="nucleotide sequence ID" value="NZ_CAAAHW010000010.1"/>
</dbReference>
<dbReference type="Proteomes" id="UP000254476">
    <property type="component" value="Unassembled WGS sequence"/>
</dbReference>
<gene>
    <name evidence="1" type="ORF">Lgra_1351</name>
    <name evidence="2" type="ORF">NCTC12388_03281</name>
</gene>
<reference evidence="1 3" key="1">
    <citation type="submission" date="2015-11" db="EMBL/GenBank/DDBJ databases">
        <title>Genomic analysis of 38 Legionella species identifies large and diverse effector repertoires.</title>
        <authorList>
            <person name="Burstein D."/>
            <person name="Amaro F."/>
            <person name="Zusman T."/>
            <person name="Lifshitz Z."/>
            <person name="Cohen O."/>
            <person name="Gilbert J.A."/>
            <person name="Pupko T."/>
            <person name="Shuman H.A."/>
            <person name="Segal G."/>
        </authorList>
    </citation>
    <scope>NUCLEOTIDE SEQUENCE [LARGE SCALE GENOMIC DNA]</scope>
    <source>
        <strain evidence="1 3">Lyon 8420412</strain>
    </source>
</reference>
<evidence type="ECO:0000313" key="1">
    <source>
        <dbReference type="EMBL" id="KTD11893.1"/>
    </source>
</evidence>
<dbReference type="OrthoDB" id="5652773at2"/>